<keyword evidence="1 2" id="KW-0238">DNA-binding</keyword>
<feature type="domain" description="HTH tetR-type" evidence="3">
    <location>
        <begin position="1"/>
        <end position="59"/>
    </location>
</feature>
<dbReference type="InterPro" id="IPR001647">
    <property type="entry name" value="HTH_TetR"/>
</dbReference>
<evidence type="ECO:0000256" key="2">
    <source>
        <dbReference type="PROSITE-ProRule" id="PRU00335"/>
    </source>
</evidence>
<dbReference type="Pfam" id="PF00440">
    <property type="entry name" value="TetR_N"/>
    <property type="match status" value="1"/>
</dbReference>
<organism evidence="4 5">
    <name type="scientific">Neptunitalea lumnitzerae</name>
    <dbReference type="NCBI Taxonomy" id="2965509"/>
    <lineage>
        <taxon>Bacteria</taxon>
        <taxon>Pseudomonadati</taxon>
        <taxon>Bacteroidota</taxon>
        <taxon>Flavobacteriia</taxon>
        <taxon>Flavobacteriales</taxon>
        <taxon>Flavobacteriaceae</taxon>
        <taxon>Neptunitalea</taxon>
    </lineage>
</organism>
<evidence type="ECO:0000313" key="4">
    <source>
        <dbReference type="EMBL" id="GLB47894.1"/>
    </source>
</evidence>
<dbReference type="PANTHER" id="PTHR43479:SF11">
    <property type="entry name" value="ACREF_ENVCD OPERON REPRESSOR-RELATED"/>
    <property type="match status" value="1"/>
</dbReference>
<proteinExistence type="predicted"/>
<dbReference type="RefSeq" id="WP_281763557.1">
    <property type="nucleotide sequence ID" value="NZ_BRVO01000001.1"/>
</dbReference>
<evidence type="ECO:0000259" key="3">
    <source>
        <dbReference type="PROSITE" id="PS50977"/>
    </source>
</evidence>
<evidence type="ECO:0000256" key="1">
    <source>
        <dbReference type="ARBA" id="ARBA00023125"/>
    </source>
</evidence>
<dbReference type="InterPro" id="IPR009057">
    <property type="entry name" value="Homeodomain-like_sf"/>
</dbReference>
<reference evidence="4" key="1">
    <citation type="submission" date="2022-07" db="EMBL/GenBank/DDBJ databases">
        <title>Taxonomy of Novel Oxalotrophic and Methylotrophic Bacteria.</title>
        <authorList>
            <person name="Sahin N."/>
            <person name="Tani A."/>
        </authorList>
    </citation>
    <scope>NUCLEOTIDE SEQUENCE</scope>
    <source>
        <strain evidence="4">Y10</strain>
    </source>
</reference>
<dbReference type="Proteomes" id="UP001143543">
    <property type="component" value="Unassembled WGS sequence"/>
</dbReference>
<feature type="DNA-binding region" description="H-T-H motif" evidence="2">
    <location>
        <begin position="22"/>
        <end position="41"/>
    </location>
</feature>
<dbReference type="InterPro" id="IPR050624">
    <property type="entry name" value="HTH-type_Tx_Regulator"/>
</dbReference>
<evidence type="ECO:0000313" key="5">
    <source>
        <dbReference type="Proteomes" id="UP001143543"/>
    </source>
</evidence>
<gene>
    <name evidence="4" type="ORF">Y10_02620</name>
</gene>
<dbReference type="PROSITE" id="PS50977">
    <property type="entry name" value="HTH_TETR_2"/>
    <property type="match status" value="1"/>
</dbReference>
<protein>
    <submittedName>
        <fullName evidence="4">TetR family transcriptional regulator</fullName>
    </submittedName>
</protein>
<name>A0ABQ5MES7_9FLAO</name>
<dbReference type="PRINTS" id="PR00455">
    <property type="entry name" value="HTHTETR"/>
</dbReference>
<comment type="caution">
    <text evidence="4">The sequence shown here is derived from an EMBL/GenBank/DDBJ whole genome shotgun (WGS) entry which is preliminary data.</text>
</comment>
<dbReference type="PANTHER" id="PTHR43479">
    <property type="entry name" value="ACREF/ENVCD OPERON REPRESSOR-RELATED"/>
    <property type="match status" value="1"/>
</dbReference>
<dbReference type="EMBL" id="BRVO01000001">
    <property type="protein sequence ID" value="GLB47894.1"/>
    <property type="molecule type" value="Genomic_DNA"/>
</dbReference>
<keyword evidence="5" id="KW-1185">Reference proteome</keyword>
<dbReference type="SUPFAM" id="SSF46689">
    <property type="entry name" value="Homeodomain-like"/>
    <property type="match status" value="1"/>
</dbReference>
<dbReference type="Gene3D" id="1.10.357.10">
    <property type="entry name" value="Tetracycline Repressor, domain 2"/>
    <property type="match status" value="1"/>
</dbReference>
<accession>A0ABQ5MES7</accession>
<sequence length="199" mass="23033">MEDKIVHQATELFLNLGFKNVTMDQIAKEAGISKKTIYQYFENKTALIESCLENTLVTIGENISYVKSKNLNAVEEQLEIKKLLMQQMKLEKTSPHYQLQKYYPSLYANIRHKHVAVMHACTAENLAKGIEEGVYRKEVNIELTTKIHFICAIELKNAEHFPPDQYSAKDIMNIYTEHFLRSVVTPKGLEILEQQLKQQ</sequence>